<name>A0AAV9PE08_9PEZI</name>
<dbReference type="PRINTS" id="PR00081">
    <property type="entry name" value="GDHRDH"/>
</dbReference>
<comment type="caution">
    <text evidence="2">The sequence shown here is derived from an EMBL/GenBank/DDBJ whole genome shotgun (WGS) entry which is preliminary data.</text>
</comment>
<dbReference type="InterPro" id="IPR051468">
    <property type="entry name" value="Fungal_SecMetab_SDRs"/>
</dbReference>
<dbReference type="EMBL" id="JAVRRT010000005">
    <property type="protein sequence ID" value="KAK5171953.1"/>
    <property type="molecule type" value="Genomic_DNA"/>
</dbReference>
<sequence length="156" mass="16861">MASYFVTGANRGIGLELTKQLSELPATQVSKIFAAIRSSPPHALQKLVESSNGRVVPVQVQVTDRSSIDKAANEVAGMLDGKGLDVLINNAGILPLTQGGIEKMPEQTLRDVFDVNVVAVHNVIAGLLPLLRKGEQKKIITVYVFDHIDVERLHNS</sequence>
<evidence type="ECO:0000313" key="3">
    <source>
        <dbReference type="Proteomes" id="UP001337655"/>
    </source>
</evidence>
<dbReference type="InterPro" id="IPR002347">
    <property type="entry name" value="SDR_fam"/>
</dbReference>
<dbReference type="SUPFAM" id="SSF51735">
    <property type="entry name" value="NAD(P)-binding Rossmann-fold domains"/>
    <property type="match status" value="1"/>
</dbReference>
<dbReference type="PANTHER" id="PTHR43544:SF36">
    <property type="entry name" value="CHAIN OXIDOREDUCTASE (CSGA), PUTATIVE (AFU_ORTHOLOGUE AFUA_4G00910)-RELATED"/>
    <property type="match status" value="1"/>
</dbReference>
<dbReference type="GeneID" id="89924936"/>
<reference evidence="2 3" key="1">
    <citation type="submission" date="2023-08" db="EMBL/GenBank/DDBJ databases">
        <title>Black Yeasts Isolated from many extreme environments.</title>
        <authorList>
            <person name="Coleine C."/>
            <person name="Stajich J.E."/>
            <person name="Selbmann L."/>
        </authorList>
    </citation>
    <scope>NUCLEOTIDE SEQUENCE [LARGE SCALE GENOMIC DNA]</scope>
    <source>
        <strain evidence="2 3">CCFEE 5935</strain>
    </source>
</reference>
<evidence type="ECO:0000313" key="2">
    <source>
        <dbReference type="EMBL" id="KAK5171953.1"/>
    </source>
</evidence>
<dbReference type="AlphaFoldDB" id="A0AAV9PE08"/>
<accession>A0AAV9PE08</accession>
<dbReference type="Pfam" id="PF00106">
    <property type="entry name" value="adh_short"/>
    <property type="match status" value="1"/>
</dbReference>
<proteinExistence type="inferred from homology"/>
<dbReference type="InterPro" id="IPR036291">
    <property type="entry name" value="NAD(P)-bd_dom_sf"/>
</dbReference>
<dbReference type="GO" id="GO:0016491">
    <property type="term" value="F:oxidoreductase activity"/>
    <property type="evidence" value="ECO:0007669"/>
    <property type="project" value="TreeGrafter"/>
</dbReference>
<gene>
    <name evidence="2" type="ORF">LTR77_003590</name>
</gene>
<dbReference type="PANTHER" id="PTHR43544">
    <property type="entry name" value="SHORT-CHAIN DEHYDROGENASE/REDUCTASE"/>
    <property type="match status" value="1"/>
</dbReference>
<organism evidence="2 3">
    <name type="scientific">Saxophila tyrrhenica</name>
    <dbReference type="NCBI Taxonomy" id="1690608"/>
    <lineage>
        <taxon>Eukaryota</taxon>
        <taxon>Fungi</taxon>
        <taxon>Dikarya</taxon>
        <taxon>Ascomycota</taxon>
        <taxon>Pezizomycotina</taxon>
        <taxon>Dothideomycetes</taxon>
        <taxon>Dothideomycetidae</taxon>
        <taxon>Mycosphaerellales</taxon>
        <taxon>Extremaceae</taxon>
        <taxon>Saxophila</taxon>
    </lineage>
</organism>
<dbReference type="Gene3D" id="3.40.50.720">
    <property type="entry name" value="NAD(P)-binding Rossmann-like Domain"/>
    <property type="match status" value="1"/>
</dbReference>
<evidence type="ECO:0000256" key="1">
    <source>
        <dbReference type="ARBA" id="ARBA00006484"/>
    </source>
</evidence>
<dbReference type="GO" id="GO:0005737">
    <property type="term" value="C:cytoplasm"/>
    <property type="evidence" value="ECO:0007669"/>
    <property type="project" value="TreeGrafter"/>
</dbReference>
<protein>
    <submittedName>
        <fullName evidence="2">Uncharacterized protein</fullName>
    </submittedName>
</protein>
<comment type="similarity">
    <text evidence="1">Belongs to the short-chain dehydrogenases/reductases (SDR) family.</text>
</comment>
<keyword evidence="3" id="KW-1185">Reference proteome</keyword>
<dbReference type="Proteomes" id="UP001337655">
    <property type="component" value="Unassembled WGS sequence"/>
</dbReference>
<dbReference type="RefSeq" id="XP_064660797.1">
    <property type="nucleotide sequence ID" value="XM_064800846.1"/>
</dbReference>